<dbReference type="GO" id="GO:0031011">
    <property type="term" value="C:Ino80 complex"/>
    <property type="evidence" value="ECO:0007669"/>
    <property type="project" value="UniProtKB-UniRule"/>
</dbReference>
<keyword evidence="18" id="KW-1185">Reference proteome</keyword>
<dbReference type="InParanoid" id="A0A2J7PKQ2"/>
<gene>
    <name evidence="17" type="primary">Ino80</name>
    <name evidence="17" type="ORF">B7P43_G04216</name>
</gene>
<evidence type="ECO:0000256" key="4">
    <source>
        <dbReference type="ARBA" id="ARBA00022741"/>
    </source>
</evidence>
<dbReference type="InterPro" id="IPR000330">
    <property type="entry name" value="SNF2_N"/>
</dbReference>
<keyword evidence="4" id="KW-0547">Nucleotide-binding</keyword>
<dbReference type="PANTHER" id="PTHR45685:SF2">
    <property type="entry name" value="CHROMATIN-REMODELING ATPASE INO80"/>
    <property type="match status" value="1"/>
</dbReference>
<feature type="region of interest" description="Disordered" evidence="13">
    <location>
        <begin position="1019"/>
        <end position="1051"/>
    </location>
</feature>
<organism evidence="17 18">
    <name type="scientific">Cryptotermes secundus</name>
    <dbReference type="NCBI Taxonomy" id="105785"/>
    <lineage>
        <taxon>Eukaryota</taxon>
        <taxon>Metazoa</taxon>
        <taxon>Ecdysozoa</taxon>
        <taxon>Arthropoda</taxon>
        <taxon>Hexapoda</taxon>
        <taxon>Insecta</taxon>
        <taxon>Pterygota</taxon>
        <taxon>Neoptera</taxon>
        <taxon>Polyneoptera</taxon>
        <taxon>Dictyoptera</taxon>
        <taxon>Blattodea</taxon>
        <taxon>Blattoidea</taxon>
        <taxon>Termitoidae</taxon>
        <taxon>Kalotermitidae</taxon>
        <taxon>Cryptotermitinae</taxon>
        <taxon>Cryptotermes</taxon>
    </lineage>
</organism>
<dbReference type="InterPro" id="IPR049730">
    <property type="entry name" value="SNF2/RAD54-like_C"/>
</dbReference>
<dbReference type="GO" id="GO:0003677">
    <property type="term" value="F:DNA binding"/>
    <property type="evidence" value="ECO:0007669"/>
    <property type="project" value="UniProtKB-UniRule"/>
</dbReference>
<dbReference type="PROSITE" id="PS51194">
    <property type="entry name" value="HELICASE_CTER"/>
    <property type="match status" value="1"/>
</dbReference>
<comment type="caution">
    <text evidence="17">The sequence shown here is derived from an EMBL/GenBank/DDBJ whole genome shotgun (WGS) entry which is preliminary data.</text>
</comment>
<proteinExistence type="inferred from homology"/>
<feature type="region of interest" description="Disordered" evidence="13">
    <location>
        <begin position="1501"/>
        <end position="1599"/>
    </location>
</feature>
<dbReference type="GO" id="GO:0042393">
    <property type="term" value="F:histone binding"/>
    <property type="evidence" value="ECO:0007669"/>
    <property type="project" value="TreeGrafter"/>
</dbReference>
<dbReference type="PROSITE" id="PS51192">
    <property type="entry name" value="HELICASE_ATP_BIND_1"/>
    <property type="match status" value="1"/>
</dbReference>
<evidence type="ECO:0000256" key="3">
    <source>
        <dbReference type="ARBA" id="ARBA00019805"/>
    </source>
</evidence>
<evidence type="ECO:0000256" key="1">
    <source>
        <dbReference type="ARBA" id="ARBA00004123"/>
    </source>
</evidence>
<comment type="similarity">
    <text evidence="2 11">Belongs to the SNF2/RAD54 helicase family.</text>
</comment>
<feature type="domain" description="Helicase ATP-binding" evidence="14">
    <location>
        <begin position="492"/>
        <end position="663"/>
    </location>
</feature>
<dbReference type="EC" id="3.6.4.-" evidence="11"/>
<feature type="domain" description="Helicase C-terminal" evidence="15">
    <location>
        <begin position="1184"/>
        <end position="1339"/>
    </location>
</feature>
<dbReference type="CDD" id="cd18793">
    <property type="entry name" value="SF2_C_SNF"/>
    <property type="match status" value="1"/>
</dbReference>
<dbReference type="InterPro" id="IPR014001">
    <property type="entry name" value="Helicase_ATP-bd"/>
</dbReference>
<evidence type="ECO:0000256" key="9">
    <source>
        <dbReference type="ARBA" id="ARBA00023204"/>
    </source>
</evidence>
<dbReference type="PANTHER" id="PTHR45685">
    <property type="entry name" value="HELICASE SRCAP-RELATED"/>
    <property type="match status" value="1"/>
</dbReference>
<dbReference type="SMART" id="SM00487">
    <property type="entry name" value="DEXDc"/>
    <property type="match status" value="1"/>
</dbReference>
<dbReference type="InterPro" id="IPR038718">
    <property type="entry name" value="SNF2-like_sf"/>
</dbReference>
<dbReference type="Gene3D" id="3.40.50.10810">
    <property type="entry name" value="Tandem AAA-ATPase domain"/>
    <property type="match status" value="1"/>
</dbReference>
<feature type="region of interest" description="Disordered" evidence="13">
    <location>
        <begin position="1395"/>
        <end position="1487"/>
    </location>
</feature>
<evidence type="ECO:0000256" key="7">
    <source>
        <dbReference type="ARBA" id="ARBA00022840"/>
    </source>
</evidence>
<feature type="domain" description="DBINO" evidence="16">
    <location>
        <begin position="266"/>
        <end position="391"/>
    </location>
</feature>
<dbReference type="PROSITE" id="PS51413">
    <property type="entry name" value="DBINO"/>
    <property type="match status" value="1"/>
</dbReference>
<dbReference type="SMART" id="SM00490">
    <property type="entry name" value="HELICc"/>
    <property type="match status" value="1"/>
</dbReference>
<dbReference type="Proteomes" id="UP000235965">
    <property type="component" value="Unassembled WGS sequence"/>
</dbReference>
<keyword evidence="5 11" id="KW-0227">DNA damage</keyword>
<evidence type="ECO:0000256" key="12">
    <source>
        <dbReference type="SAM" id="Coils"/>
    </source>
</evidence>
<feature type="compositionally biased region" description="Basic residues" evidence="13">
    <location>
        <begin position="1473"/>
        <end position="1483"/>
    </location>
</feature>
<feature type="compositionally biased region" description="Low complexity" evidence="13">
    <location>
        <begin position="1561"/>
        <end position="1582"/>
    </location>
</feature>
<protein>
    <recommendedName>
        <fullName evidence="3 11">Chromatin-remodeling ATPase INO80</fullName>
        <ecNumber evidence="11">3.6.4.-</ecNumber>
    </recommendedName>
</protein>
<comment type="catalytic activity">
    <reaction evidence="11">
        <text>ATP + H2O = ADP + phosphate + H(+)</text>
        <dbReference type="Rhea" id="RHEA:13065"/>
        <dbReference type="ChEBI" id="CHEBI:15377"/>
        <dbReference type="ChEBI" id="CHEBI:15378"/>
        <dbReference type="ChEBI" id="CHEBI:30616"/>
        <dbReference type="ChEBI" id="CHEBI:43474"/>
        <dbReference type="ChEBI" id="CHEBI:456216"/>
    </reaction>
</comment>
<dbReference type="OrthoDB" id="5847120at2759"/>
<comment type="subunit">
    <text evidence="11">Component of the INO80 chromatin-remodeling complex.</text>
</comment>
<feature type="compositionally biased region" description="Basic and acidic residues" evidence="13">
    <location>
        <begin position="1395"/>
        <end position="1407"/>
    </location>
</feature>
<dbReference type="GO" id="GO:0006281">
    <property type="term" value="P:DNA repair"/>
    <property type="evidence" value="ECO:0007669"/>
    <property type="project" value="UniProtKB-UniRule"/>
</dbReference>
<keyword evidence="10" id="KW-0539">Nucleus</keyword>
<dbReference type="SUPFAM" id="SSF52540">
    <property type="entry name" value="P-loop containing nucleoside triphosphate hydrolases"/>
    <property type="match status" value="2"/>
</dbReference>
<evidence type="ECO:0000259" key="14">
    <source>
        <dbReference type="PROSITE" id="PS51192"/>
    </source>
</evidence>
<evidence type="ECO:0000313" key="17">
    <source>
        <dbReference type="EMBL" id="PNF16910.1"/>
    </source>
</evidence>
<evidence type="ECO:0000256" key="13">
    <source>
        <dbReference type="SAM" id="MobiDB-lite"/>
    </source>
</evidence>
<evidence type="ECO:0000259" key="15">
    <source>
        <dbReference type="PROSITE" id="PS51194"/>
    </source>
</evidence>
<dbReference type="InterPro" id="IPR001650">
    <property type="entry name" value="Helicase_C-like"/>
</dbReference>
<keyword evidence="9 11" id="KW-0234">DNA repair</keyword>
<reference evidence="17 18" key="1">
    <citation type="submission" date="2017-12" db="EMBL/GenBank/DDBJ databases">
        <title>Hemimetabolous genomes reveal molecular basis of termite eusociality.</title>
        <authorList>
            <person name="Harrison M.C."/>
            <person name="Jongepier E."/>
            <person name="Robertson H.M."/>
            <person name="Arning N."/>
            <person name="Bitard-Feildel T."/>
            <person name="Chao H."/>
            <person name="Childers C.P."/>
            <person name="Dinh H."/>
            <person name="Doddapaneni H."/>
            <person name="Dugan S."/>
            <person name="Gowin J."/>
            <person name="Greiner C."/>
            <person name="Han Y."/>
            <person name="Hu H."/>
            <person name="Hughes D.S.T."/>
            <person name="Huylmans A.-K."/>
            <person name="Kemena C."/>
            <person name="Kremer L.P.M."/>
            <person name="Lee S.L."/>
            <person name="Lopez-Ezquerra A."/>
            <person name="Mallet L."/>
            <person name="Monroy-Kuhn J.M."/>
            <person name="Moser A."/>
            <person name="Murali S.C."/>
            <person name="Muzny D.M."/>
            <person name="Otani S."/>
            <person name="Piulachs M.-D."/>
            <person name="Poelchau M."/>
            <person name="Qu J."/>
            <person name="Schaub F."/>
            <person name="Wada-Katsumata A."/>
            <person name="Worley K.C."/>
            <person name="Xie Q."/>
            <person name="Ylla G."/>
            <person name="Poulsen M."/>
            <person name="Gibbs R.A."/>
            <person name="Schal C."/>
            <person name="Richards S."/>
            <person name="Belles X."/>
            <person name="Korb J."/>
            <person name="Bornberg-Bauer E."/>
        </authorList>
    </citation>
    <scope>NUCLEOTIDE SEQUENCE [LARGE SCALE GENOMIC DNA]</scope>
    <source>
        <tissue evidence="17">Whole body</tissue>
    </source>
</reference>
<keyword evidence="8 11" id="KW-0238">DNA-binding</keyword>
<dbReference type="Pfam" id="PF00271">
    <property type="entry name" value="Helicase_C"/>
    <property type="match status" value="1"/>
</dbReference>
<dbReference type="Pfam" id="PF13892">
    <property type="entry name" value="DBINO"/>
    <property type="match status" value="1"/>
</dbReference>
<keyword evidence="12" id="KW-0175">Coiled coil</keyword>
<evidence type="ECO:0000256" key="10">
    <source>
        <dbReference type="ARBA" id="ARBA00023242"/>
    </source>
</evidence>
<evidence type="ECO:0000256" key="2">
    <source>
        <dbReference type="ARBA" id="ARBA00007025"/>
    </source>
</evidence>
<keyword evidence="7 11" id="KW-0067">ATP-binding</keyword>
<evidence type="ECO:0000259" key="16">
    <source>
        <dbReference type="PROSITE" id="PS51413"/>
    </source>
</evidence>
<evidence type="ECO:0000256" key="5">
    <source>
        <dbReference type="ARBA" id="ARBA00022763"/>
    </source>
</evidence>
<dbReference type="EMBL" id="NEVH01024534">
    <property type="protein sequence ID" value="PNF16910.1"/>
    <property type="molecule type" value="Genomic_DNA"/>
</dbReference>
<feature type="compositionally biased region" description="Polar residues" evidence="13">
    <location>
        <begin position="1422"/>
        <end position="1438"/>
    </location>
</feature>
<evidence type="ECO:0000256" key="11">
    <source>
        <dbReference type="RuleBase" id="RU368001"/>
    </source>
</evidence>
<dbReference type="FunCoup" id="A0A2J7PKQ2">
    <property type="interactions" value="1985"/>
</dbReference>
<evidence type="ECO:0000256" key="6">
    <source>
        <dbReference type="ARBA" id="ARBA00022801"/>
    </source>
</evidence>
<dbReference type="GO" id="GO:0005524">
    <property type="term" value="F:ATP binding"/>
    <property type="evidence" value="ECO:0007669"/>
    <property type="project" value="UniProtKB-UniRule"/>
</dbReference>
<dbReference type="Gene3D" id="3.40.50.300">
    <property type="entry name" value="P-loop containing nucleotide triphosphate hydrolases"/>
    <property type="match status" value="1"/>
</dbReference>
<keyword evidence="6 11" id="KW-0378">Hydrolase</keyword>
<dbReference type="FunFam" id="3.40.50.300:FF:001304">
    <property type="entry name" value="DNA helicase INO80"/>
    <property type="match status" value="1"/>
</dbReference>
<accession>A0A2J7PKQ2</accession>
<evidence type="ECO:0000313" key="18">
    <source>
        <dbReference type="Proteomes" id="UP000235965"/>
    </source>
</evidence>
<evidence type="ECO:0000256" key="8">
    <source>
        <dbReference type="ARBA" id="ARBA00023125"/>
    </source>
</evidence>
<feature type="coiled-coil region" evidence="12">
    <location>
        <begin position="322"/>
        <end position="367"/>
    </location>
</feature>
<name>A0A2J7PKQ2_9NEOP</name>
<sequence length="1599" mass="183829">MAEDSRTMGLGRELAKPLHLQHLERSLDVEPFLVYVEQIFNTPISDENTSDSESEAHLTETEDAKGNKIINGIATTIEERKSDKMRLYNFDNVKKNRRWLRDVLISDTSDSSSDDGNDDLITEQDLQDMLRLHLLRKKYQARYYTNPENSQYQYYGAGLLSNYDKFPEHQKLIVGNKKKKKEKKFEKKMKKMKKLGMKEKREAEENLEQDAMEDFDFEEGLLNLKDEDDPESFVDMTRVITKSSKGKRKDKQAKNPEIMAIRRRKIWVMMSKKELGKVQRAKTNNHKEMLTSCKRVAQYCMKHWRQKAMQSQKNMKETVWRAKRLTREMQAYWKRYDRVERETRRRQEKEAEEQRKLDGELMEAKRQQRKLNFLITQTELYAHFMSRKLGGANHQEQLRILSQLEEEKIPRLAAIDDYDSETMKQKAKKNVRDAFQAEQNRTREFAHGVAHELTDDFKLTETSISADEERPQPSIFRGNLKHYQLKGMNWLANLYDQGINGILADEMGLGKTVQSIAFLCHVAEKYDAWGPFLIISPASTLHNWQQEMARFVPDFKVVPYWGSPQERKILRQFWDQKDLHTKEASFHVVITSYQLVITDFKYFNRIKWQYLILDEAQALKSTNSVRWKLLLGFSCRNRLLLSGTPIQNSMAELWALLHFIMPTLFDSHDEFNEWFSKDIESHAENKTGIDEKHLSRLHMILKPFMLRRIKKDVENELSDKIEVMVYCPLTTRQKLLYSALKKKIRIEDLLYSYSGSNQTSQSVTSSLMNLVMQFRKVCNHPELFERREAKSPLFIRCPEYILPKLLFDDGLLHLVMPSKDHLLYNHLSIFAVQHIHRSLFPSQHNEGSVATSHSCFSFTRFCDLSPAELHHVVLGGLIYVLLHLVKCHRSDVLIHHRRKLWYDGSLSSVSVSEDKYHNRISASHSQLLLSPEYQLSVPSIASSTILKHLVFTSVTSYGGNTTYTHNRHIHHSMPETVEHRILRSRKAAYMRKGLPEPEAGIEMEDQRSVGKSAAVSPLHRMANKPSPTSPKALRSPNHSKMSDMKSPRLNAGEDEGHFPGKVPILREFPHIPRPSRILECQPTDLPPFLYYTSPKVQTRACEVFCSSRAAAWYMLRHQQCTSVEGLQTVWYGSSEAAALHESRSQYFHPIHIGGLAAAAPRFGWSNIIVPDKQTLVTDAGKLYVLDGLLKRLKEQGHRVLIYSQMTRMIDLLEEYMWHRKHTYMRLDGSSKISERRDMVADFQAREDIFVFLLSTRAGGLGINLTAADTVIFYDSDWNPTVDQQAMDRAHRLGQTKQVTVYRLICKGSIEERILQRAREKSEIQRMVISGGNFKPDTLKPKEVVSLLLDDEEIEKKYRQRQAERRSQEEARADIYRERDRERKRKQCLGVIRNEPKRIRLEDGHEDSVPSVDSTPPSPSQSEVSQGSGALPQDETSNEGLVVDVDSPATPQTFPLPFASNMLVTGRPRPSGRGTKRGRPRGSRRGIISTRGRGIIVNLTNSDLGLGDPCQPVDSSATPGHPQPIPVKRGPGRPRLRPVGPGHQGTRGPPRPRKAPKPLPVPLRSGSGTPSSVTTTPSAAAGVEHPRPFGFYTQGTGSAE</sequence>
<comment type="subcellular location">
    <subcellularLocation>
        <location evidence="1 11">Nucleus</location>
    </subcellularLocation>
</comment>
<dbReference type="GO" id="GO:0016887">
    <property type="term" value="F:ATP hydrolysis activity"/>
    <property type="evidence" value="ECO:0007669"/>
    <property type="project" value="TreeGrafter"/>
</dbReference>
<dbReference type="InterPro" id="IPR020838">
    <property type="entry name" value="DBINO"/>
</dbReference>
<dbReference type="InterPro" id="IPR027417">
    <property type="entry name" value="P-loop_NTPase"/>
</dbReference>
<comment type="domain">
    <text evidence="11">The DBINO region is involved in binding to DNA.</text>
</comment>
<dbReference type="STRING" id="105785.A0A2J7PKQ2"/>
<dbReference type="InterPro" id="IPR050520">
    <property type="entry name" value="INO80/SWR1_helicase"/>
</dbReference>
<dbReference type="Pfam" id="PF00176">
    <property type="entry name" value="SNF2-rel_dom"/>
    <property type="match status" value="1"/>
</dbReference>
<keyword evidence="17" id="KW-0347">Helicase</keyword>
<dbReference type="FunFam" id="3.40.50.10810:FF:000006">
    <property type="entry name" value="Putative DNA helicase INO80"/>
    <property type="match status" value="1"/>
</dbReference>
<comment type="function">
    <text evidence="11">ATPase component of the INO80 complex which remodels chromatin by shifting nucleosomes and is involved in DNA repair.</text>
</comment>
<dbReference type="GO" id="GO:0006338">
    <property type="term" value="P:chromatin remodeling"/>
    <property type="evidence" value="ECO:0007669"/>
    <property type="project" value="UniProtKB-UniRule"/>
</dbReference>
<dbReference type="GO" id="GO:0004386">
    <property type="term" value="F:helicase activity"/>
    <property type="evidence" value="ECO:0007669"/>
    <property type="project" value="UniProtKB-KW"/>
</dbReference>